<organism evidence="2 3">
    <name type="scientific">Rotaria socialis</name>
    <dbReference type="NCBI Taxonomy" id="392032"/>
    <lineage>
        <taxon>Eukaryota</taxon>
        <taxon>Metazoa</taxon>
        <taxon>Spiralia</taxon>
        <taxon>Gnathifera</taxon>
        <taxon>Rotifera</taxon>
        <taxon>Eurotatoria</taxon>
        <taxon>Bdelloidea</taxon>
        <taxon>Philodinida</taxon>
        <taxon>Philodinidae</taxon>
        <taxon>Rotaria</taxon>
    </lineage>
</organism>
<accession>A0A822FH90</accession>
<dbReference type="AlphaFoldDB" id="A0A822FH90"/>
<comment type="caution">
    <text evidence="2">The sequence shown here is derived from an EMBL/GenBank/DDBJ whole genome shotgun (WGS) entry which is preliminary data.</text>
</comment>
<evidence type="ECO:0000313" key="3">
    <source>
        <dbReference type="Proteomes" id="UP000663848"/>
    </source>
</evidence>
<feature type="non-terminal residue" evidence="2">
    <location>
        <position position="36"/>
    </location>
</feature>
<protein>
    <submittedName>
        <fullName evidence="2">Uncharacterized protein</fullName>
    </submittedName>
</protein>
<gene>
    <name evidence="1" type="ORF">QYT958_LOCUS45018</name>
    <name evidence="2" type="ORF">QYT958_LOCUS46609</name>
</gene>
<evidence type="ECO:0000313" key="1">
    <source>
        <dbReference type="EMBL" id="CAF5104218.1"/>
    </source>
</evidence>
<dbReference type="EMBL" id="CAJOBR010083672">
    <property type="protein sequence ID" value="CAF5128828.1"/>
    <property type="molecule type" value="Genomic_DNA"/>
</dbReference>
<sequence length="36" mass="4192">MERIQFWQRNLSQVAIVMLSAAVEKDNKSEQAQIQT</sequence>
<evidence type="ECO:0000313" key="2">
    <source>
        <dbReference type="EMBL" id="CAF5128828.1"/>
    </source>
</evidence>
<reference evidence="2" key="1">
    <citation type="submission" date="2021-02" db="EMBL/GenBank/DDBJ databases">
        <authorList>
            <person name="Nowell W R."/>
        </authorList>
    </citation>
    <scope>NUCLEOTIDE SEQUENCE</scope>
</reference>
<proteinExistence type="predicted"/>
<dbReference type="Proteomes" id="UP000663848">
    <property type="component" value="Unassembled WGS sequence"/>
</dbReference>
<name>A0A822FH90_9BILA</name>
<dbReference type="EMBL" id="CAJOBR010072608">
    <property type="protein sequence ID" value="CAF5104218.1"/>
    <property type="molecule type" value="Genomic_DNA"/>
</dbReference>